<dbReference type="InterPro" id="IPR008255">
    <property type="entry name" value="Pyr_nucl-diS_OxRdtase_2_AS"/>
</dbReference>
<dbReference type="OrthoDB" id="9806179at2"/>
<evidence type="ECO:0000256" key="6">
    <source>
        <dbReference type="ARBA" id="ARBA00023284"/>
    </source>
</evidence>
<dbReference type="EC" id="1.8.1.9" evidence="7"/>
<dbReference type="InterPro" id="IPR005982">
    <property type="entry name" value="Thioredox_Rdtase"/>
</dbReference>
<keyword evidence="5" id="KW-1015">Disulfide bond</keyword>
<dbReference type="PROSITE" id="PS00573">
    <property type="entry name" value="PYRIDINE_REDOX_2"/>
    <property type="match status" value="1"/>
</dbReference>
<sequence length="324" mass="34707">MSNTSSTPSSTTRDVVILGSGVSGLTAAIYTARANLKPLVIEGHEPGGQLSITTLVENFPGWPDGVQGPELVENIRKQAQKFGAEIEMGHLHSADLSKTPIELNFGGSHVVRTHTLIVASGASARWLGLPSEQALIGHGVSSCATCDGFFFSGKEICVIGGGDSAMEEAIFLTRFATKVYLIHRSATFRASKIMLDRAMAHPQIEFLPNTVVEEVLGVEQKEVSGIRVRNTVTGEVKEIALSGFFLGIGHIPNAKFFEGQMDLDADGYIKSKDNVFTTLDGKIIPGVFAAGDVQDRRYRQAITAAGTGCMAALEVEKYLEDHGR</sequence>
<comment type="cofactor">
    <cofactor evidence="8">
        <name>FAD</name>
        <dbReference type="ChEBI" id="CHEBI:57692"/>
    </cofactor>
    <text evidence="8">Binds 1 FAD per subunit.</text>
</comment>
<feature type="domain" description="FAD/NAD(P)-binding" evidence="9">
    <location>
        <begin position="14"/>
        <end position="308"/>
    </location>
</feature>
<keyword evidence="6 7" id="KW-0676">Redox-active center</keyword>
<dbReference type="GO" id="GO:0019430">
    <property type="term" value="P:removal of superoxide radicals"/>
    <property type="evidence" value="ECO:0007669"/>
    <property type="project" value="UniProtKB-UniRule"/>
</dbReference>
<dbReference type="InterPro" id="IPR050097">
    <property type="entry name" value="Ferredoxin-NADP_redctase_2"/>
</dbReference>
<dbReference type="InterPro" id="IPR023753">
    <property type="entry name" value="FAD/NAD-binding_dom"/>
</dbReference>
<gene>
    <name evidence="10" type="ORF">SAMN05444167_0276</name>
</gene>
<keyword evidence="2 7" id="KW-0285">Flavoprotein</keyword>
<dbReference type="EMBL" id="LT629690">
    <property type="protein sequence ID" value="SDE72960.1"/>
    <property type="molecule type" value="Genomic_DNA"/>
</dbReference>
<keyword evidence="8" id="KW-0521">NADP</keyword>
<dbReference type="GO" id="GO:0005737">
    <property type="term" value="C:cytoplasm"/>
    <property type="evidence" value="ECO:0007669"/>
    <property type="project" value="InterPro"/>
</dbReference>
<evidence type="ECO:0000256" key="5">
    <source>
        <dbReference type="ARBA" id="ARBA00023157"/>
    </source>
</evidence>
<dbReference type="AlphaFoldDB" id="A0A1G7FAH2"/>
<dbReference type="Pfam" id="PF07992">
    <property type="entry name" value="Pyr_redox_2"/>
    <property type="match status" value="1"/>
</dbReference>
<dbReference type="PRINTS" id="PR00368">
    <property type="entry name" value="FADPNR"/>
</dbReference>
<keyword evidence="4 7" id="KW-0560">Oxidoreductase</keyword>
<dbReference type="PANTHER" id="PTHR48105">
    <property type="entry name" value="THIOREDOXIN REDUCTASE 1-RELATED-RELATED"/>
    <property type="match status" value="1"/>
</dbReference>
<comment type="subunit">
    <text evidence="7">Homodimer.</text>
</comment>
<evidence type="ECO:0000256" key="1">
    <source>
        <dbReference type="ARBA" id="ARBA00009333"/>
    </source>
</evidence>
<dbReference type="GO" id="GO:0004791">
    <property type="term" value="F:thioredoxin-disulfide reductase (NADPH) activity"/>
    <property type="evidence" value="ECO:0007669"/>
    <property type="project" value="UniProtKB-UniRule"/>
</dbReference>
<protein>
    <recommendedName>
        <fullName evidence="7">Thioredoxin reductase</fullName>
        <ecNumber evidence="7">1.8.1.9</ecNumber>
    </recommendedName>
</protein>
<evidence type="ECO:0000256" key="7">
    <source>
        <dbReference type="RuleBase" id="RU003880"/>
    </source>
</evidence>
<evidence type="ECO:0000256" key="8">
    <source>
        <dbReference type="RuleBase" id="RU003881"/>
    </source>
</evidence>
<name>A0A1G7FAH2_9BACT</name>
<dbReference type="PRINTS" id="PR00469">
    <property type="entry name" value="PNDRDTASEII"/>
</dbReference>
<accession>A0A1G7FAH2</accession>
<evidence type="ECO:0000259" key="9">
    <source>
        <dbReference type="Pfam" id="PF07992"/>
    </source>
</evidence>
<evidence type="ECO:0000256" key="4">
    <source>
        <dbReference type="ARBA" id="ARBA00023002"/>
    </source>
</evidence>
<evidence type="ECO:0000313" key="11">
    <source>
        <dbReference type="Proteomes" id="UP000182427"/>
    </source>
</evidence>
<dbReference type="NCBIfam" id="TIGR01292">
    <property type="entry name" value="TRX_reduct"/>
    <property type="match status" value="1"/>
</dbReference>
<organism evidence="10 11">
    <name type="scientific">Terriglobus roseus</name>
    <dbReference type="NCBI Taxonomy" id="392734"/>
    <lineage>
        <taxon>Bacteria</taxon>
        <taxon>Pseudomonadati</taxon>
        <taxon>Acidobacteriota</taxon>
        <taxon>Terriglobia</taxon>
        <taxon>Terriglobales</taxon>
        <taxon>Acidobacteriaceae</taxon>
        <taxon>Terriglobus</taxon>
    </lineage>
</organism>
<dbReference type="Gene3D" id="3.50.50.60">
    <property type="entry name" value="FAD/NAD(P)-binding domain"/>
    <property type="match status" value="2"/>
</dbReference>
<proteinExistence type="inferred from homology"/>
<reference evidence="10 11" key="1">
    <citation type="submission" date="2016-10" db="EMBL/GenBank/DDBJ databases">
        <authorList>
            <person name="de Groot N.N."/>
        </authorList>
    </citation>
    <scope>NUCLEOTIDE SEQUENCE [LARGE SCALE GENOMIC DNA]</scope>
    <source>
        <strain evidence="10 11">GAS232</strain>
    </source>
</reference>
<evidence type="ECO:0000313" key="10">
    <source>
        <dbReference type="EMBL" id="SDE72960.1"/>
    </source>
</evidence>
<evidence type="ECO:0000256" key="2">
    <source>
        <dbReference type="ARBA" id="ARBA00022630"/>
    </source>
</evidence>
<dbReference type="Proteomes" id="UP000182427">
    <property type="component" value="Chromosome I"/>
</dbReference>
<keyword evidence="11" id="KW-1185">Reference proteome</keyword>
<comment type="catalytic activity">
    <reaction evidence="7">
        <text>[thioredoxin]-dithiol + NADP(+) = [thioredoxin]-disulfide + NADPH + H(+)</text>
        <dbReference type="Rhea" id="RHEA:20345"/>
        <dbReference type="Rhea" id="RHEA-COMP:10698"/>
        <dbReference type="Rhea" id="RHEA-COMP:10700"/>
        <dbReference type="ChEBI" id="CHEBI:15378"/>
        <dbReference type="ChEBI" id="CHEBI:29950"/>
        <dbReference type="ChEBI" id="CHEBI:50058"/>
        <dbReference type="ChEBI" id="CHEBI:57783"/>
        <dbReference type="ChEBI" id="CHEBI:58349"/>
        <dbReference type="EC" id="1.8.1.9"/>
    </reaction>
</comment>
<dbReference type="RefSeq" id="WP_083343561.1">
    <property type="nucleotide sequence ID" value="NZ_LT629690.1"/>
</dbReference>
<dbReference type="InterPro" id="IPR036188">
    <property type="entry name" value="FAD/NAD-bd_sf"/>
</dbReference>
<comment type="similarity">
    <text evidence="1 7">Belongs to the class-II pyridine nucleotide-disulfide oxidoreductase family.</text>
</comment>
<keyword evidence="3 7" id="KW-0274">FAD</keyword>
<dbReference type="SUPFAM" id="SSF51905">
    <property type="entry name" value="FAD/NAD(P)-binding domain"/>
    <property type="match status" value="1"/>
</dbReference>
<evidence type="ECO:0000256" key="3">
    <source>
        <dbReference type="ARBA" id="ARBA00022827"/>
    </source>
</evidence>